<keyword evidence="2 8" id="KW-0699">rRNA-binding</keyword>
<dbReference type="GO" id="GO:0003729">
    <property type="term" value="F:mRNA binding"/>
    <property type="evidence" value="ECO:0007669"/>
    <property type="project" value="UniProtKB-UniRule"/>
</dbReference>
<protein>
    <recommendedName>
        <fullName evidence="7 8">Small ribosomal subunit protein uS3</fullName>
    </recommendedName>
</protein>
<evidence type="ECO:0000256" key="5">
    <source>
        <dbReference type="ARBA" id="ARBA00023274"/>
    </source>
</evidence>
<evidence type="ECO:0000256" key="9">
    <source>
        <dbReference type="RuleBase" id="RU003624"/>
    </source>
</evidence>
<evidence type="ECO:0000256" key="4">
    <source>
        <dbReference type="ARBA" id="ARBA00022980"/>
    </source>
</evidence>
<gene>
    <name evidence="8" type="primary">rpsC</name>
    <name evidence="11" type="ORF">A3B25_02640</name>
</gene>
<name>A0A1G2GWW8_9BACT</name>
<dbReference type="AlphaFoldDB" id="A0A1G2GWW8"/>
<dbReference type="InterPro" id="IPR036419">
    <property type="entry name" value="Ribosomal_S3_C_sf"/>
</dbReference>
<dbReference type="PANTHER" id="PTHR11760:SF19">
    <property type="entry name" value="SMALL RIBOSOMAL SUBUNIT PROTEIN US3C"/>
    <property type="match status" value="1"/>
</dbReference>
<dbReference type="Pfam" id="PF00189">
    <property type="entry name" value="Ribosomal_S3_C"/>
    <property type="match status" value="1"/>
</dbReference>
<evidence type="ECO:0000256" key="6">
    <source>
        <dbReference type="ARBA" id="ARBA00024998"/>
    </source>
</evidence>
<evidence type="ECO:0000256" key="3">
    <source>
        <dbReference type="ARBA" id="ARBA00022884"/>
    </source>
</evidence>
<dbReference type="InterPro" id="IPR057258">
    <property type="entry name" value="Ribosomal_uS3"/>
</dbReference>
<feature type="domain" description="KH type-2" evidence="10">
    <location>
        <begin position="38"/>
        <end position="107"/>
    </location>
</feature>
<accession>A0A1G2GWW8</accession>
<dbReference type="InterPro" id="IPR015946">
    <property type="entry name" value="KH_dom-like_a/b"/>
</dbReference>
<dbReference type="EMBL" id="MHNW01000009">
    <property type="protein sequence ID" value="OGZ54288.1"/>
    <property type="molecule type" value="Genomic_DNA"/>
</dbReference>
<dbReference type="Pfam" id="PF07650">
    <property type="entry name" value="KH_2"/>
    <property type="match status" value="1"/>
</dbReference>
<dbReference type="SUPFAM" id="SSF54821">
    <property type="entry name" value="Ribosomal protein S3 C-terminal domain"/>
    <property type="match status" value="1"/>
</dbReference>
<dbReference type="PROSITE" id="PS50084">
    <property type="entry name" value="KH_TYPE_1"/>
    <property type="match status" value="1"/>
</dbReference>
<dbReference type="Gene3D" id="3.30.1140.32">
    <property type="entry name" value="Ribosomal protein S3, C-terminal domain"/>
    <property type="match status" value="1"/>
</dbReference>
<dbReference type="SUPFAM" id="SSF54814">
    <property type="entry name" value="Prokaryotic type KH domain (KH-domain type II)"/>
    <property type="match status" value="1"/>
</dbReference>
<dbReference type="InterPro" id="IPR018280">
    <property type="entry name" value="Ribosomal_uS3_CS"/>
</dbReference>
<keyword evidence="3 8" id="KW-0694">RNA-binding</keyword>
<dbReference type="Proteomes" id="UP000179106">
    <property type="component" value="Unassembled WGS sequence"/>
</dbReference>
<evidence type="ECO:0000256" key="7">
    <source>
        <dbReference type="ARBA" id="ARBA00035257"/>
    </source>
</evidence>
<dbReference type="NCBIfam" id="TIGR01009">
    <property type="entry name" value="rpsC_bact"/>
    <property type="match status" value="1"/>
</dbReference>
<evidence type="ECO:0000259" key="10">
    <source>
        <dbReference type="PROSITE" id="PS50823"/>
    </source>
</evidence>
<dbReference type="FunFam" id="3.30.300.20:FF:000001">
    <property type="entry name" value="30S ribosomal protein S3"/>
    <property type="match status" value="1"/>
</dbReference>
<dbReference type="PANTHER" id="PTHR11760">
    <property type="entry name" value="30S/40S RIBOSOMAL PROTEIN S3"/>
    <property type="match status" value="1"/>
</dbReference>
<dbReference type="Gene3D" id="3.30.300.20">
    <property type="match status" value="1"/>
</dbReference>
<dbReference type="GO" id="GO:0019843">
    <property type="term" value="F:rRNA binding"/>
    <property type="evidence" value="ECO:0007669"/>
    <property type="project" value="UniProtKB-UniRule"/>
</dbReference>
<dbReference type="STRING" id="1802126.A3B25_02640"/>
<evidence type="ECO:0000256" key="1">
    <source>
        <dbReference type="ARBA" id="ARBA00010761"/>
    </source>
</evidence>
<organism evidence="11 12">
    <name type="scientific">Candidatus Ryanbacteria bacterium RIFCSPLOWO2_01_FULL_48_26</name>
    <dbReference type="NCBI Taxonomy" id="1802126"/>
    <lineage>
        <taxon>Bacteria</taxon>
        <taxon>Candidatus Ryaniibacteriota</taxon>
    </lineage>
</organism>
<comment type="similarity">
    <text evidence="1 8 9">Belongs to the universal ribosomal protein uS3 family.</text>
</comment>
<comment type="subunit">
    <text evidence="8">Part of the 30S ribosomal subunit. Forms a tight complex with proteins S10 and S14.</text>
</comment>
<keyword evidence="4 8" id="KW-0689">Ribosomal protein</keyword>
<dbReference type="PROSITE" id="PS00548">
    <property type="entry name" value="RIBOSOMAL_S3"/>
    <property type="match status" value="1"/>
</dbReference>
<dbReference type="GO" id="GO:0006412">
    <property type="term" value="P:translation"/>
    <property type="evidence" value="ECO:0007669"/>
    <property type="project" value="UniProtKB-UniRule"/>
</dbReference>
<dbReference type="HAMAP" id="MF_01309_B">
    <property type="entry name" value="Ribosomal_uS3_B"/>
    <property type="match status" value="1"/>
</dbReference>
<reference evidence="11 12" key="1">
    <citation type="journal article" date="2016" name="Nat. Commun.">
        <title>Thousands of microbial genomes shed light on interconnected biogeochemical processes in an aquifer system.</title>
        <authorList>
            <person name="Anantharaman K."/>
            <person name="Brown C.T."/>
            <person name="Hug L.A."/>
            <person name="Sharon I."/>
            <person name="Castelle C.J."/>
            <person name="Probst A.J."/>
            <person name="Thomas B.C."/>
            <person name="Singh A."/>
            <person name="Wilkins M.J."/>
            <person name="Karaoz U."/>
            <person name="Brodie E.L."/>
            <person name="Williams K.H."/>
            <person name="Hubbard S.S."/>
            <person name="Banfield J.F."/>
        </authorList>
    </citation>
    <scope>NUCLEOTIDE SEQUENCE [LARGE SCALE GENOMIC DNA]</scope>
</reference>
<comment type="caution">
    <text evidence="11">The sequence shown here is derived from an EMBL/GenBank/DDBJ whole genome shotgun (WGS) entry which is preliminary data.</text>
</comment>
<dbReference type="InterPro" id="IPR001351">
    <property type="entry name" value="Ribosomal_uS3_C"/>
</dbReference>
<dbReference type="SMART" id="SM00322">
    <property type="entry name" value="KH"/>
    <property type="match status" value="1"/>
</dbReference>
<proteinExistence type="inferred from homology"/>
<dbReference type="InterPro" id="IPR004044">
    <property type="entry name" value="KH_dom_type_2"/>
</dbReference>
<dbReference type="CDD" id="cd02412">
    <property type="entry name" value="KH-II_30S_S3"/>
    <property type="match status" value="1"/>
</dbReference>
<comment type="function">
    <text evidence="6 8">Binds the lower part of the 30S subunit head. Binds mRNA in the 70S ribosome, positioning it for translation.</text>
</comment>
<dbReference type="PROSITE" id="PS50823">
    <property type="entry name" value="KH_TYPE_2"/>
    <property type="match status" value="1"/>
</dbReference>
<evidence type="ECO:0000313" key="11">
    <source>
        <dbReference type="EMBL" id="OGZ54288.1"/>
    </source>
</evidence>
<evidence type="ECO:0000256" key="8">
    <source>
        <dbReference type="HAMAP-Rule" id="MF_01309"/>
    </source>
</evidence>
<dbReference type="InterPro" id="IPR005704">
    <property type="entry name" value="Ribosomal_uS3_bac-typ"/>
</dbReference>
<dbReference type="GO" id="GO:0003735">
    <property type="term" value="F:structural constituent of ribosome"/>
    <property type="evidence" value="ECO:0007669"/>
    <property type="project" value="InterPro"/>
</dbReference>
<sequence length="219" mass="25623">MSHKVHPYGFRVGILRDWKSRWFQTKRFAEFLKQDVETREWLIKKLRVQLVADVEIERSRNTISIIIKTPRPGLLIGRGGEGVERLKREVQKKMKTHDIKVTVEEIRNPQTDARVVARQVIQDLEKRLPFRRILKQTIEKTMNAGVEGVRIHLAGRLDGAEMGRSEWLKKGRIPLQTLRADIDYARDTALLPYGTIGVRVWIYRGEVFSETTREQGERK</sequence>
<dbReference type="GO" id="GO:0022627">
    <property type="term" value="C:cytosolic small ribosomal subunit"/>
    <property type="evidence" value="ECO:0007669"/>
    <property type="project" value="TreeGrafter"/>
</dbReference>
<dbReference type="InterPro" id="IPR009019">
    <property type="entry name" value="KH_sf_prok-type"/>
</dbReference>
<keyword evidence="5 8" id="KW-0687">Ribonucleoprotein</keyword>
<evidence type="ECO:0000313" key="12">
    <source>
        <dbReference type="Proteomes" id="UP000179106"/>
    </source>
</evidence>
<evidence type="ECO:0000256" key="2">
    <source>
        <dbReference type="ARBA" id="ARBA00022730"/>
    </source>
</evidence>
<dbReference type="InterPro" id="IPR004087">
    <property type="entry name" value="KH_dom"/>
</dbReference>